<dbReference type="SUPFAM" id="SSF56529">
    <property type="entry name" value="FAH"/>
    <property type="match status" value="1"/>
</dbReference>
<dbReference type="PANTHER" id="PTHR11820:SF7">
    <property type="entry name" value="ACYLPYRUVASE FAHD1, MITOCHONDRIAL"/>
    <property type="match status" value="1"/>
</dbReference>
<comment type="catalytic activity">
    <reaction evidence="4">
        <text>oxaloacetate = enol-oxaloacetate</text>
        <dbReference type="Rhea" id="RHEA:16021"/>
        <dbReference type="ChEBI" id="CHEBI:16452"/>
        <dbReference type="ChEBI" id="CHEBI:17479"/>
        <dbReference type="EC" id="5.3.2.2"/>
    </reaction>
    <physiologicalReaction direction="right-to-left" evidence="4">
        <dbReference type="Rhea" id="RHEA:16023"/>
    </physiologicalReaction>
</comment>
<dbReference type="InterPro" id="IPR011234">
    <property type="entry name" value="Fumarylacetoacetase-like_C"/>
</dbReference>
<dbReference type="FunCoup" id="A0A482XPQ5">
    <property type="interactions" value="1488"/>
</dbReference>
<dbReference type="SMR" id="A0A482XPQ5"/>
<evidence type="ECO:0000256" key="4">
    <source>
        <dbReference type="ARBA" id="ARBA00044911"/>
    </source>
</evidence>
<dbReference type="Gene3D" id="3.90.850.10">
    <property type="entry name" value="Fumarylacetoacetase-like, C-terminal domain"/>
    <property type="match status" value="1"/>
</dbReference>
<gene>
    <name evidence="7" type="ORF">LSTR_LSTR009138</name>
</gene>
<evidence type="ECO:0000256" key="3">
    <source>
        <dbReference type="ARBA" id="ARBA00042340"/>
    </source>
</evidence>
<comment type="caution">
    <text evidence="7">The sequence shown here is derived from an EMBL/GenBank/DDBJ whole genome shotgun (WGS) entry which is preliminary data.</text>
</comment>
<dbReference type="Proteomes" id="UP000291343">
    <property type="component" value="Unassembled WGS sequence"/>
</dbReference>
<dbReference type="Pfam" id="PF01557">
    <property type="entry name" value="FAA_hydrolase"/>
    <property type="match status" value="1"/>
</dbReference>
<evidence type="ECO:0000313" key="7">
    <source>
        <dbReference type="EMBL" id="RZF47399.1"/>
    </source>
</evidence>
<dbReference type="GO" id="GO:0046872">
    <property type="term" value="F:metal ion binding"/>
    <property type="evidence" value="ECO:0007669"/>
    <property type="project" value="UniProtKB-KW"/>
</dbReference>
<evidence type="ECO:0000256" key="1">
    <source>
        <dbReference type="ARBA" id="ARBA00010211"/>
    </source>
</evidence>
<dbReference type="OrthoDB" id="411064at2759"/>
<dbReference type="InterPro" id="IPR036663">
    <property type="entry name" value="Fumarylacetoacetase_C_sf"/>
</dbReference>
<dbReference type="STRING" id="195883.A0A482XPQ5"/>
<sequence length="151" mass="16893">MLSKSLIKERNLQMPTTPVMFLKPTSSYIEEGQTIEKNSRAKGLPWTFGKGFDTACPVSRFIPKNEIKDPTSLNVWCKVNDKLLQDCLLSDMVFTIEDMISYTSRYMTLEPNDLILTGSPGNNGPIRPGDVVEAGLGQIMTIKFPVKSMEN</sequence>
<organism evidence="7 8">
    <name type="scientific">Laodelphax striatellus</name>
    <name type="common">Small brown planthopper</name>
    <name type="synonym">Delphax striatella</name>
    <dbReference type="NCBI Taxonomy" id="195883"/>
    <lineage>
        <taxon>Eukaryota</taxon>
        <taxon>Metazoa</taxon>
        <taxon>Ecdysozoa</taxon>
        <taxon>Arthropoda</taxon>
        <taxon>Hexapoda</taxon>
        <taxon>Insecta</taxon>
        <taxon>Pterygota</taxon>
        <taxon>Neoptera</taxon>
        <taxon>Paraneoptera</taxon>
        <taxon>Hemiptera</taxon>
        <taxon>Auchenorrhyncha</taxon>
        <taxon>Fulgoroidea</taxon>
        <taxon>Delphacidae</taxon>
        <taxon>Criomorphinae</taxon>
        <taxon>Laodelphax</taxon>
    </lineage>
</organism>
<proteinExistence type="inferred from homology"/>
<dbReference type="GO" id="GO:0018773">
    <property type="term" value="F:acetylpyruvate hydrolase activity"/>
    <property type="evidence" value="ECO:0007669"/>
    <property type="project" value="TreeGrafter"/>
</dbReference>
<evidence type="ECO:0000313" key="8">
    <source>
        <dbReference type="Proteomes" id="UP000291343"/>
    </source>
</evidence>
<name>A0A482XPQ5_LAOST</name>
<comment type="similarity">
    <text evidence="1">Belongs to the FAH family.</text>
</comment>
<reference evidence="7 8" key="1">
    <citation type="journal article" date="2017" name="Gigascience">
        <title>Genome sequence of the small brown planthopper, Laodelphax striatellus.</title>
        <authorList>
            <person name="Zhu J."/>
            <person name="Jiang F."/>
            <person name="Wang X."/>
            <person name="Yang P."/>
            <person name="Bao Y."/>
            <person name="Zhao W."/>
            <person name="Wang W."/>
            <person name="Lu H."/>
            <person name="Wang Q."/>
            <person name="Cui N."/>
            <person name="Li J."/>
            <person name="Chen X."/>
            <person name="Luo L."/>
            <person name="Yu J."/>
            <person name="Kang L."/>
            <person name="Cui F."/>
        </authorList>
    </citation>
    <scope>NUCLEOTIDE SEQUENCE [LARGE SCALE GENOMIC DNA]</scope>
    <source>
        <strain evidence="7">Lst14</strain>
    </source>
</reference>
<protein>
    <recommendedName>
        <fullName evidence="5">oxaloacetate tautomerase</fullName>
        <ecNumber evidence="5">5.3.2.2</ecNumber>
    </recommendedName>
    <alternativeName>
        <fullName evidence="3">Fumarylacetoacetate hydrolase domain-containing protein 1</fullName>
    </alternativeName>
</protein>
<dbReference type="EMBL" id="QKKF02004374">
    <property type="protein sequence ID" value="RZF47399.1"/>
    <property type="molecule type" value="Genomic_DNA"/>
</dbReference>
<dbReference type="AlphaFoldDB" id="A0A482XPQ5"/>
<dbReference type="InParanoid" id="A0A482XPQ5"/>
<dbReference type="EC" id="5.3.2.2" evidence="5"/>
<keyword evidence="2" id="KW-0479">Metal-binding</keyword>
<keyword evidence="8" id="KW-1185">Reference proteome</keyword>
<dbReference type="PANTHER" id="PTHR11820">
    <property type="entry name" value="ACYLPYRUVASE"/>
    <property type="match status" value="1"/>
</dbReference>
<dbReference type="GO" id="GO:0005739">
    <property type="term" value="C:mitochondrion"/>
    <property type="evidence" value="ECO:0007669"/>
    <property type="project" value="TreeGrafter"/>
</dbReference>
<dbReference type="GO" id="GO:0050163">
    <property type="term" value="F:oxaloacetate tautomerase activity"/>
    <property type="evidence" value="ECO:0007669"/>
    <property type="project" value="UniProtKB-EC"/>
</dbReference>
<evidence type="ECO:0000256" key="2">
    <source>
        <dbReference type="ARBA" id="ARBA00022723"/>
    </source>
</evidence>
<evidence type="ECO:0000256" key="5">
    <source>
        <dbReference type="ARBA" id="ARBA00044973"/>
    </source>
</evidence>
<accession>A0A482XPQ5</accession>
<feature type="domain" description="Fumarylacetoacetase-like C-terminal" evidence="6">
    <location>
        <begin position="42"/>
        <end position="146"/>
    </location>
</feature>
<evidence type="ECO:0000259" key="6">
    <source>
        <dbReference type="Pfam" id="PF01557"/>
    </source>
</evidence>